<keyword evidence="5" id="KW-1185">Reference proteome</keyword>
<dbReference type="Gene3D" id="3.30.210.10">
    <property type="entry name" value="DNA polymerase, thumb domain"/>
    <property type="match status" value="1"/>
</dbReference>
<organism evidence="4 5">
    <name type="scientific">Alosa alosa</name>
    <name type="common">allis shad</name>
    <dbReference type="NCBI Taxonomy" id="278164"/>
    <lineage>
        <taxon>Eukaryota</taxon>
        <taxon>Metazoa</taxon>
        <taxon>Chordata</taxon>
        <taxon>Craniata</taxon>
        <taxon>Vertebrata</taxon>
        <taxon>Euteleostomi</taxon>
        <taxon>Actinopterygii</taxon>
        <taxon>Neopterygii</taxon>
        <taxon>Teleostei</taxon>
        <taxon>Clupei</taxon>
        <taxon>Clupeiformes</taxon>
        <taxon>Clupeoidei</taxon>
        <taxon>Clupeidae</taxon>
        <taxon>Alosa</taxon>
    </lineage>
</organism>
<dbReference type="EMBL" id="JADWDJ010000018">
    <property type="protein sequence ID" value="KAG5266547.1"/>
    <property type="molecule type" value="Genomic_DNA"/>
</dbReference>
<reference evidence="4" key="1">
    <citation type="submission" date="2020-10" db="EMBL/GenBank/DDBJ databases">
        <title>Chromosome-scale genome assembly of the Allis shad, Alosa alosa.</title>
        <authorList>
            <person name="Margot Z."/>
            <person name="Christophe K."/>
            <person name="Cabau C."/>
            <person name="Louis A."/>
            <person name="Berthelot C."/>
            <person name="Parey E."/>
            <person name="Roest Crollius H."/>
            <person name="Montfort J."/>
            <person name="Robinson-Rechavi M."/>
            <person name="Bucao C."/>
            <person name="Bouchez O."/>
            <person name="Gislard M."/>
            <person name="Lluch J."/>
            <person name="Milhes M."/>
            <person name="Lampietro C."/>
            <person name="Lopez Roques C."/>
            <person name="Donnadieu C."/>
            <person name="Braasch I."/>
            <person name="Desvignes T."/>
            <person name="Postlethwait J."/>
            <person name="Bobe J."/>
            <person name="Guiguen Y."/>
        </authorList>
    </citation>
    <scope>NUCLEOTIDE SEQUENCE</scope>
    <source>
        <strain evidence="4">M-15738</strain>
        <tissue evidence="4">Blood</tissue>
    </source>
</reference>
<dbReference type="Proteomes" id="UP000823561">
    <property type="component" value="Chromosome 18"/>
</dbReference>
<dbReference type="InterPro" id="IPR029398">
    <property type="entry name" value="PolB_thumb"/>
</dbReference>
<dbReference type="GO" id="GO:0003887">
    <property type="term" value="F:DNA-directed DNA polymerase activity"/>
    <property type="evidence" value="ECO:0007669"/>
    <property type="project" value="InterPro"/>
</dbReference>
<dbReference type="InterPro" id="IPR037160">
    <property type="entry name" value="DNA_Pol_thumb_sf"/>
</dbReference>
<accession>A0AAV6FZ48</accession>
<dbReference type="AlphaFoldDB" id="A0AAV6FZ48"/>
<dbReference type="SUPFAM" id="SSF81301">
    <property type="entry name" value="Nucleotidyltransferase"/>
    <property type="match status" value="1"/>
</dbReference>
<protein>
    <recommendedName>
        <fullName evidence="3">DNA-directed DNA polymerase X domain-containing protein</fullName>
    </recommendedName>
</protein>
<dbReference type="InterPro" id="IPR043519">
    <property type="entry name" value="NT_sf"/>
</dbReference>
<dbReference type="GO" id="GO:0003677">
    <property type="term" value="F:DNA binding"/>
    <property type="evidence" value="ECO:0007669"/>
    <property type="project" value="InterPro"/>
</dbReference>
<evidence type="ECO:0000313" key="5">
    <source>
        <dbReference type="Proteomes" id="UP000823561"/>
    </source>
</evidence>
<feature type="domain" description="DNA-directed DNA polymerase X" evidence="3">
    <location>
        <begin position="1"/>
        <end position="196"/>
    </location>
</feature>
<evidence type="ECO:0000313" key="4">
    <source>
        <dbReference type="EMBL" id="KAG5266547.1"/>
    </source>
</evidence>
<dbReference type="PANTHER" id="PTHR11276">
    <property type="entry name" value="DNA POLYMERASE TYPE-X FAMILY MEMBER"/>
    <property type="match status" value="1"/>
</dbReference>
<dbReference type="GO" id="GO:0003912">
    <property type="term" value="F:DNA nucleotidylexotransferase activity"/>
    <property type="evidence" value="ECO:0007669"/>
    <property type="project" value="TreeGrafter"/>
</dbReference>
<dbReference type="GO" id="GO:0005634">
    <property type="term" value="C:nucleus"/>
    <property type="evidence" value="ECO:0007669"/>
    <property type="project" value="TreeGrafter"/>
</dbReference>
<keyword evidence="2" id="KW-0548">Nucleotidyltransferase</keyword>
<evidence type="ECO:0000256" key="1">
    <source>
        <dbReference type="ARBA" id="ARBA00022679"/>
    </source>
</evidence>
<dbReference type="PRINTS" id="PR00869">
    <property type="entry name" value="DNAPOLX"/>
</dbReference>
<dbReference type="InterPro" id="IPR002054">
    <property type="entry name" value="DNA-dir_DNA_pol_X"/>
</dbReference>
<dbReference type="PRINTS" id="PR00871">
    <property type="entry name" value="DNAPOLXTDT"/>
</dbReference>
<evidence type="ECO:0000256" key="2">
    <source>
        <dbReference type="ARBA" id="ARBA00022695"/>
    </source>
</evidence>
<evidence type="ECO:0000259" key="3">
    <source>
        <dbReference type="SMART" id="SM00483"/>
    </source>
</evidence>
<dbReference type="InterPro" id="IPR022312">
    <property type="entry name" value="DNA_pol_X"/>
</dbReference>
<dbReference type="GO" id="GO:0006303">
    <property type="term" value="P:double-strand break repair via nonhomologous end joining"/>
    <property type="evidence" value="ECO:0007669"/>
    <property type="project" value="TreeGrafter"/>
</dbReference>
<name>A0AAV6FZ48_9TELE</name>
<comment type="caution">
    <text evidence="4">The sequence shown here is derived from an EMBL/GenBank/DDBJ whole genome shotgun (WGS) entry which is preliminary data.</text>
</comment>
<dbReference type="SMART" id="SM00483">
    <property type="entry name" value="POLXc"/>
    <property type="match status" value="1"/>
</dbReference>
<dbReference type="PANTHER" id="PTHR11276:SF21">
    <property type="entry name" value="DNA NUCLEOTIDYLEXOTRANSFERASE"/>
    <property type="match status" value="1"/>
</dbReference>
<proteinExistence type="predicted"/>
<dbReference type="InterPro" id="IPR001726">
    <property type="entry name" value="TdT/Mu"/>
</dbReference>
<dbReference type="Pfam" id="PF14791">
    <property type="entry name" value="DNA_pol_B_thumb"/>
    <property type="match status" value="1"/>
</dbReference>
<gene>
    <name evidence="4" type="ORF">AALO_G00233360</name>
</gene>
<sequence length="212" mass="24378">MWLGACGERIATVCERPARPMGKEVGHDVDYILTTPEVGSEEGLLLRVIDRLNYQGILLYTEYQESTFDGNRMPCRRFEAMDRYPKCFLIIQLNAEAVQDGALSCDQDDRRGWRAVRLDLVAPPADRFAYTLLGWSGSTQFERDLRRFARLERGMLLDNHALYDKSKLRSHCCDCRKLCPYEMSFVLCLAQPLQMSPLHPCNPPHTFVKRGL</sequence>
<keyword evidence="1" id="KW-0808">Transferase</keyword>
<dbReference type="Gene3D" id="3.30.460.10">
    <property type="entry name" value="Beta Polymerase, domain 2"/>
    <property type="match status" value="1"/>
</dbReference>